<protein>
    <submittedName>
        <fullName evidence="2">Uncharacterized protein</fullName>
    </submittedName>
</protein>
<proteinExistence type="predicted"/>
<dbReference type="EMBL" id="CP092864">
    <property type="protein sequence ID" value="UYV63074.1"/>
    <property type="molecule type" value="Genomic_DNA"/>
</dbReference>
<reference evidence="2 3" key="1">
    <citation type="submission" date="2022-01" db="EMBL/GenBank/DDBJ databases">
        <title>A chromosomal length assembly of Cordylochernes scorpioides.</title>
        <authorList>
            <person name="Zeh D."/>
            <person name="Zeh J."/>
        </authorList>
    </citation>
    <scope>NUCLEOTIDE SEQUENCE [LARGE SCALE GENOMIC DNA]</scope>
    <source>
        <strain evidence="2">IN4F17</strain>
        <tissue evidence="2">Whole Body</tissue>
    </source>
</reference>
<name>A0ABY6K2G4_9ARAC</name>
<dbReference type="Proteomes" id="UP001235939">
    <property type="component" value="Chromosome 02"/>
</dbReference>
<organism evidence="2 3">
    <name type="scientific">Cordylochernes scorpioides</name>
    <dbReference type="NCBI Taxonomy" id="51811"/>
    <lineage>
        <taxon>Eukaryota</taxon>
        <taxon>Metazoa</taxon>
        <taxon>Ecdysozoa</taxon>
        <taxon>Arthropoda</taxon>
        <taxon>Chelicerata</taxon>
        <taxon>Arachnida</taxon>
        <taxon>Pseudoscorpiones</taxon>
        <taxon>Cheliferoidea</taxon>
        <taxon>Chernetidae</taxon>
        <taxon>Cordylochernes</taxon>
    </lineage>
</organism>
<dbReference type="InterPro" id="IPR036691">
    <property type="entry name" value="Endo/exonu/phosph_ase_sf"/>
</dbReference>
<feature type="region of interest" description="Disordered" evidence="1">
    <location>
        <begin position="514"/>
        <end position="572"/>
    </location>
</feature>
<dbReference type="SUPFAM" id="SSF56219">
    <property type="entry name" value="DNase I-like"/>
    <property type="match status" value="1"/>
</dbReference>
<feature type="compositionally biased region" description="Polar residues" evidence="1">
    <location>
        <begin position="556"/>
        <end position="567"/>
    </location>
</feature>
<evidence type="ECO:0000313" key="2">
    <source>
        <dbReference type="EMBL" id="UYV63074.1"/>
    </source>
</evidence>
<evidence type="ECO:0000313" key="3">
    <source>
        <dbReference type="Proteomes" id="UP001235939"/>
    </source>
</evidence>
<evidence type="ECO:0000256" key="1">
    <source>
        <dbReference type="SAM" id="MobiDB-lite"/>
    </source>
</evidence>
<keyword evidence="3" id="KW-1185">Reference proteome</keyword>
<gene>
    <name evidence="2" type="ORF">LAZ67_2003059</name>
</gene>
<accession>A0ABY6K2G4</accession>
<sequence>MPGHRKRRQFKQTDAFTRGMVTGLKRAVIVAVYACGIDVEKGPIRQQLWNAPPCNNVESWFGAQSRMIPEIYSEAIKSVQQVGLEREKLVKAFTSNGIMDKFLGKSNAQQRQAIDNLATALMARTGNTSPACVFAAGVVVHRQQILWPGKMAVIDLTVRGVSMTCVNTHFSHAPEERCRQLQIIAELLDQADLVDVATFFDAALEYTRVATIGSWIGARRLERLLLPSGFCDRVTHYQTIDYAYSDHRDVLIQVGDPAPTRLPCVGKLLELVAEIRSLAPAVAESGGGYIERASLFLRRRLEDDTARSDYPSLSDLGRSLRARRRSPSTFTDDDGNAISGDQLRGFLSERSRSRFAQAPSSAESIADFLAEVTPLEFDDRASGWDILPCEFAKAFEGFFAEVLWQVFEASRLRGALPSSSRRSKLILLPKSHDGPGLQAFRPISLPTSLTHRYWSCGAVRPLLREVFASCEMPLDLQAWLFGVGLHPEGMKITSVAKATIYKYHLGLEVHMMERKKSKLSPPTEQARRPQPGTSRQIIQERVARPPQPPKKHAVTQLKNSRQQQALRKSSVKRQLIDATTSAFFGLKPDEQREDPCACSHHPYICTSTCSIRPPCDRGYPGAEDPHTNSP</sequence>